<dbReference type="SUPFAM" id="SSF51905">
    <property type="entry name" value="FAD/NAD(P)-binding domain"/>
    <property type="match status" value="1"/>
</dbReference>
<gene>
    <name evidence="7" type="ORF">SAMN05444002_1032</name>
</gene>
<dbReference type="Gene3D" id="3.30.1360.120">
    <property type="entry name" value="Probable tRNA modification gtpase trme, domain 1"/>
    <property type="match status" value="2"/>
</dbReference>
<dbReference type="Gene3D" id="3.50.50.60">
    <property type="entry name" value="FAD/NAD(P)-binding domain"/>
    <property type="match status" value="1"/>
</dbReference>
<dbReference type="PRINTS" id="PR00469">
    <property type="entry name" value="PNDRDTASEII"/>
</dbReference>
<dbReference type="PANTHER" id="PTHR43757">
    <property type="entry name" value="AMINOMETHYLTRANSFERASE"/>
    <property type="match status" value="1"/>
</dbReference>
<protein>
    <submittedName>
        <fullName evidence="7">Sarcosine oxidase subunit alpha</fullName>
    </submittedName>
</protein>
<accession>A0A1N6ERN9</accession>
<dbReference type="Proteomes" id="UP000184932">
    <property type="component" value="Unassembled WGS sequence"/>
</dbReference>
<dbReference type="Pfam" id="PF07992">
    <property type="entry name" value="Pyr_redox_2"/>
    <property type="match status" value="1"/>
</dbReference>
<evidence type="ECO:0000256" key="1">
    <source>
        <dbReference type="ARBA" id="ARBA00008609"/>
    </source>
</evidence>
<dbReference type="Gene3D" id="1.10.10.1100">
    <property type="entry name" value="BFD-like [2Fe-2S]-binding domain"/>
    <property type="match status" value="1"/>
</dbReference>
<dbReference type="InterPro" id="IPR028896">
    <property type="entry name" value="GcvT/YgfZ/DmdA"/>
</dbReference>
<dbReference type="Gene3D" id="3.10.20.440">
    <property type="entry name" value="2Fe-2S iron-sulphur cluster binding domain, sarcosine oxidase, alpha subunit, N-terminal domain"/>
    <property type="match status" value="1"/>
</dbReference>
<keyword evidence="2" id="KW-0560">Oxidoreductase</keyword>
<dbReference type="InterPro" id="IPR029043">
    <property type="entry name" value="GcvT/YgfZ_C"/>
</dbReference>
<sequence length="1150" mass="119754">MRIQGRGHALDRGRTMPFSFDGKLMHGHPGDTLASALLANDQRVIARSFKYHRPRGIFSAGPEEPSGLVTVKGPWGPVPNVRATMAELHEGLCAKSQNRWPSLGFDLLGMNDLLHPWLGAGFYYKTFMWPPKAWLKLYEPFIRRAAGIGALSTTHDETPQEKGFAFCDLLVIGGGPAGLMAALVAGRAGKRVILCDEQSGFGGRLLGEREEVGGVPGQDWAAGAAEELRAMANVRVMARTCVTGVYDHGTFAAVERVGEHLARPAEHLPATCFWRIVAGASVLATGAVERMVAFPGNDRPGVMAGGAVRAFLNRWGVVAGPRVAVFGAGAGVVRTARELAAIGLPPVAVIDGRDGAELPEGLDAPFFGGAQVAAVQGRMGMTGVTVQAAGRREKIGADVLAVCGGWVPQVQLATHLGARPLWRDGMFLAPEGAVPGMVVAGAAAGLAGTHEALRSGAEAARQALGLTAAADIPEAEDRPHEEAPHFVDLKGRAFLDLGNDVTVKDIRLAAQEGFHRAEHTKRYTTQGMAPDQGRVSGEAAMAVLADATGRTLAETGLTTHRPPYAPVSIGVMGAGGRGKGFAPVRETTSHAAALAAGAPMVEAGLWYRASYFPKPGETTWREACDREVRMVRGAVGVCDVSTLGKIDLQGPGAAALLDLLYTGKMSGLKEGRVRYGLMLREDGHVMDDGTVARLGPEHFLVTTTTGAAGPVMRHVDFAAQVLAPDLDVQAISVTEHWAQFAVAGPRAWAVLGAVVQEVPELPFMGCAAVDVAGVAGRLFRISFSGEAGWEIAVPSRHGAALWAALVAAAEAEGGGAYGMEALNVLRIEKGFVTHAEIHGRVTAGDVGLGGMVSPSKDCIGKVMSARPGLADGPHREQLVGLRAVGAVKALSAGAFLFEEGAEASRVNAQGYTTSACWSPTLETGLALGFLKNGRARHGARLQFIDHLRDVRAVVEVCEPVFLDPEGERMRGEVAVEGRWRAPALAAAEFAAEPVEAGGLRLSALGAGPIWAVLPLGGARVKVAGMALPAPGKSAARGGARLCWWGAGQAMLLGAEPGAVTGAALVDQSDGWVGFALEGAGAAEVLARLVPLDCAAMAEGCVARSLLGHMPVAVLRLGEGFALYVFRSMAGTAREELGHAMMGVAARLGSA</sequence>
<reference evidence="8" key="1">
    <citation type="submission" date="2016-11" db="EMBL/GenBank/DDBJ databases">
        <authorList>
            <person name="Varghese N."/>
            <person name="Submissions S."/>
        </authorList>
    </citation>
    <scope>NUCLEOTIDE SEQUENCE [LARGE SCALE GENOMIC DNA]</scope>
    <source>
        <strain evidence="8">DSM 29440</strain>
    </source>
</reference>
<evidence type="ECO:0000313" key="7">
    <source>
        <dbReference type="EMBL" id="SIN85601.1"/>
    </source>
</evidence>
<evidence type="ECO:0000259" key="6">
    <source>
        <dbReference type="Pfam" id="PF17806"/>
    </source>
</evidence>
<feature type="domain" description="FAD/NAD(P)-binding" evidence="4">
    <location>
        <begin position="168"/>
        <end position="360"/>
    </location>
</feature>
<dbReference type="InterPro" id="IPR036188">
    <property type="entry name" value="FAD/NAD-bd_sf"/>
</dbReference>
<evidence type="ECO:0000313" key="8">
    <source>
        <dbReference type="Proteomes" id="UP000184932"/>
    </source>
</evidence>
<dbReference type="Pfam" id="PF08669">
    <property type="entry name" value="GCV_T_C"/>
    <property type="match status" value="1"/>
</dbReference>
<evidence type="ECO:0000259" key="5">
    <source>
        <dbReference type="Pfam" id="PF08669"/>
    </source>
</evidence>
<feature type="domain" description="Aminomethyltransferase C-terminal" evidence="5">
    <location>
        <begin position="877"/>
        <end position="963"/>
    </location>
</feature>
<dbReference type="GO" id="GO:0016491">
    <property type="term" value="F:oxidoreductase activity"/>
    <property type="evidence" value="ECO:0007669"/>
    <property type="project" value="UniProtKB-KW"/>
</dbReference>
<evidence type="ECO:0000259" key="3">
    <source>
        <dbReference type="Pfam" id="PF01571"/>
    </source>
</evidence>
<dbReference type="AlphaFoldDB" id="A0A1N6ERN9"/>
<dbReference type="InterPro" id="IPR023753">
    <property type="entry name" value="FAD/NAD-binding_dom"/>
</dbReference>
<organism evidence="7 8">
    <name type="scientific">Vannielia litorea</name>
    <dbReference type="NCBI Taxonomy" id="1217970"/>
    <lineage>
        <taxon>Bacteria</taxon>
        <taxon>Pseudomonadati</taxon>
        <taxon>Pseudomonadota</taxon>
        <taxon>Alphaproteobacteria</taxon>
        <taxon>Rhodobacterales</taxon>
        <taxon>Paracoccaceae</taxon>
        <taxon>Vannielia</taxon>
    </lineage>
</organism>
<feature type="domain" description="SoxA A3" evidence="6">
    <location>
        <begin position="490"/>
        <end position="575"/>
    </location>
</feature>
<dbReference type="PRINTS" id="PR00368">
    <property type="entry name" value="FADPNR"/>
</dbReference>
<feature type="domain" description="GCVT N-terminal" evidence="3">
    <location>
        <begin position="590"/>
        <end position="855"/>
    </location>
</feature>
<evidence type="ECO:0000259" key="4">
    <source>
        <dbReference type="Pfam" id="PF07992"/>
    </source>
</evidence>
<keyword evidence="8" id="KW-1185">Reference proteome</keyword>
<dbReference type="SUPFAM" id="SSF101790">
    <property type="entry name" value="Aminomethyltransferase beta-barrel domain"/>
    <property type="match status" value="1"/>
</dbReference>
<dbReference type="Pfam" id="PF01571">
    <property type="entry name" value="GCV_T"/>
    <property type="match status" value="1"/>
</dbReference>
<dbReference type="InterPro" id="IPR042204">
    <property type="entry name" value="2Fe-2S-bd_N"/>
</dbReference>
<dbReference type="RefSeq" id="WP_074255143.1">
    <property type="nucleotide sequence ID" value="NZ_FSRL01000001.1"/>
</dbReference>
<dbReference type="SUPFAM" id="SSF103025">
    <property type="entry name" value="Folate-binding domain"/>
    <property type="match status" value="2"/>
</dbReference>
<proteinExistence type="inferred from homology"/>
<dbReference type="PANTHER" id="PTHR43757:SF2">
    <property type="entry name" value="AMINOMETHYLTRANSFERASE, MITOCHONDRIAL"/>
    <property type="match status" value="1"/>
</dbReference>
<dbReference type="EMBL" id="FSRL01000001">
    <property type="protein sequence ID" value="SIN85601.1"/>
    <property type="molecule type" value="Genomic_DNA"/>
</dbReference>
<dbReference type="STRING" id="1217970.SAMN05444002_1032"/>
<dbReference type="InterPro" id="IPR041117">
    <property type="entry name" value="SoxA_A3"/>
</dbReference>
<dbReference type="InterPro" id="IPR041854">
    <property type="entry name" value="BFD-like_2Fe2S-bd_dom_sf"/>
</dbReference>
<comment type="similarity">
    <text evidence="1">Belongs to the GcvT family.</text>
</comment>
<dbReference type="Pfam" id="PF13510">
    <property type="entry name" value="Fer2_4"/>
    <property type="match status" value="1"/>
</dbReference>
<dbReference type="InterPro" id="IPR006222">
    <property type="entry name" value="GCVT_N"/>
</dbReference>
<name>A0A1N6ERN9_9RHOB</name>
<evidence type="ECO:0000256" key="2">
    <source>
        <dbReference type="ARBA" id="ARBA00023002"/>
    </source>
</evidence>
<dbReference type="InterPro" id="IPR013977">
    <property type="entry name" value="GcvT_C"/>
</dbReference>
<dbReference type="InterPro" id="IPR027266">
    <property type="entry name" value="TrmE/GcvT-like"/>
</dbReference>
<dbReference type="Pfam" id="PF17806">
    <property type="entry name" value="SO_alpha_A3"/>
    <property type="match status" value="1"/>
</dbReference>